<dbReference type="EMBL" id="GBRH01261640">
    <property type="protein sequence ID" value="JAD36255.1"/>
    <property type="molecule type" value="Transcribed_RNA"/>
</dbReference>
<name>A0A0A8ZHP6_ARUDO</name>
<reference evidence="1" key="1">
    <citation type="submission" date="2014-09" db="EMBL/GenBank/DDBJ databases">
        <authorList>
            <person name="Magalhaes I.L.F."/>
            <person name="Oliveira U."/>
            <person name="Santos F.R."/>
            <person name="Vidigal T.H.D.A."/>
            <person name="Brescovit A.D."/>
            <person name="Santos A.J."/>
        </authorList>
    </citation>
    <scope>NUCLEOTIDE SEQUENCE</scope>
    <source>
        <tissue evidence="1">Shoot tissue taken approximately 20 cm above the soil surface</tissue>
    </source>
</reference>
<protein>
    <submittedName>
        <fullName evidence="1">Uncharacterized protein</fullName>
    </submittedName>
</protein>
<reference evidence="1" key="2">
    <citation type="journal article" date="2015" name="Data Brief">
        <title>Shoot transcriptome of the giant reed, Arundo donax.</title>
        <authorList>
            <person name="Barrero R.A."/>
            <person name="Guerrero F.D."/>
            <person name="Moolhuijzen P."/>
            <person name="Goolsby J.A."/>
            <person name="Tidwell J."/>
            <person name="Bellgard S.E."/>
            <person name="Bellgard M.I."/>
        </authorList>
    </citation>
    <scope>NUCLEOTIDE SEQUENCE</scope>
    <source>
        <tissue evidence="1">Shoot tissue taken approximately 20 cm above the soil surface</tissue>
    </source>
</reference>
<accession>A0A0A8ZHP6</accession>
<evidence type="ECO:0000313" key="1">
    <source>
        <dbReference type="EMBL" id="JAD36255.1"/>
    </source>
</evidence>
<sequence length="10" mass="1142">MQRRAAPPTD</sequence>
<proteinExistence type="predicted"/>
<organism evidence="1">
    <name type="scientific">Arundo donax</name>
    <name type="common">Giant reed</name>
    <name type="synonym">Donax arundinaceus</name>
    <dbReference type="NCBI Taxonomy" id="35708"/>
    <lineage>
        <taxon>Eukaryota</taxon>
        <taxon>Viridiplantae</taxon>
        <taxon>Streptophyta</taxon>
        <taxon>Embryophyta</taxon>
        <taxon>Tracheophyta</taxon>
        <taxon>Spermatophyta</taxon>
        <taxon>Magnoliopsida</taxon>
        <taxon>Liliopsida</taxon>
        <taxon>Poales</taxon>
        <taxon>Poaceae</taxon>
        <taxon>PACMAD clade</taxon>
        <taxon>Arundinoideae</taxon>
        <taxon>Arundineae</taxon>
        <taxon>Arundo</taxon>
    </lineage>
</organism>